<proteinExistence type="inferred from homology"/>
<dbReference type="InterPro" id="IPR020627">
    <property type="entry name" value="KhpA"/>
</dbReference>
<keyword evidence="3" id="KW-0961">Cell wall biogenesis/degradation</keyword>
<evidence type="ECO:0000256" key="1">
    <source>
        <dbReference type="ARBA" id="ARBA00022490"/>
    </source>
</evidence>
<dbReference type="Gene3D" id="3.30.300.20">
    <property type="match status" value="1"/>
</dbReference>
<sequence>MKDLIVYIAKSLVDNPDQVEVKEIAGEKTLIYEMRVAQGDLGKIIGKEGRTAKAIRAIITAAAMKIGKRAQLEILE</sequence>
<dbReference type="GO" id="GO:0003723">
    <property type="term" value="F:RNA binding"/>
    <property type="evidence" value="ECO:0007669"/>
    <property type="project" value="UniProtKB-UniRule"/>
</dbReference>
<comment type="caution">
    <text evidence="4">The sequence shown here is derived from an EMBL/GenBank/DDBJ whole genome shotgun (WGS) entry which is preliminary data.</text>
</comment>
<dbReference type="GO" id="GO:0009252">
    <property type="term" value="P:peptidoglycan biosynthetic process"/>
    <property type="evidence" value="ECO:0007669"/>
    <property type="project" value="UniProtKB-UniRule"/>
</dbReference>
<organism evidence="4">
    <name type="scientific">candidate division WOR-3 bacterium</name>
    <dbReference type="NCBI Taxonomy" id="2052148"/>
    <lineage>
        <taxon>Bacteria</taxon>
        <taxon>Bacteria division WOR-3</taxon>
    </lineage>
</organism>
<dbReference type="PANTHER" id="PTHR34654:SF1">
    <property type="entry name" value="RNA-BINDING PROTEIN KHPA"/>
    <property type="match status" value="1"/>
</dbReference>
<comment type="function">
    <text evidence="3">A probable RNA chaperone. Forms a complex with KhpB which binds to cellular RNA and controls its expression. Plays a role in peptidoglycan (PG) homeostasis and cell length regulation.</text>
</comment>
<keyword evidence="3" id="KW-0143">Chaperone</keyword>
<keyword evidence="1 3" id="KW-0963">Cytoplasm</keyword>
<gene>
    <name evidence="3" type="primary">khpA</name>
    <name evidence="4" type="ORF">ENN51_08180</name>
</gene>
<dbReference type="EMBL" id="DSBX01000315">
    <property type="protein sequence ID" value="HDR00241.1"/>
    <property type="molecule type" value="Genomic_DNA"/>
</dbReference>
<comment type="subunit">
    <text evidence="3">Forms a complex with KhpB.</text>
</comment>
<reference evidence="4" key="1">
    <citation type="journal article" date="2020" name="mSystems">
        <title>Genome- and Community-Level Interaction Insights into Carbon Utilization and Element Cycling Functions of Hydrothermarchaeota in Hydrothermal Sediment.</title>
        <authorList>
            <person name="Zhou Z."/>
            <person name="Liu Y."/>
            <person name="Xu W."/>
            <person name="Pan J."/>
            <person name="Luo Z.H."/>
            <person name="Li M."/>
        </authorList>
    </citation>
    <scope>NUCLEOTIDE SEQUENCE [LARGE SCALE GENOMIC DNA]</scope>
    <source>
        <strain evidence="4">SpSt-1182</strain>
    </source>
</reference>
<dbReference type="PANTHER" id="PTHR34654">
    <property type="entry name" value="UPF0109 PROTEIN SCO5592"/>
    <property type="match status" value="1"/>
</dbReference>
<dbReference type="NCBIfam" id="NF002201">
    <property type="entry name" value="PRK01064.1"/>
    <property type="match status" value="1"/>
</dbReference>
<dbReference type="AlphaFoldDB" id="A0A7V0T7G6"/>
<dbReference type="SUPFAM" id="SSF54814">
    <property type="entry name" value="Prokaryotic type KH domain (KH-domain type II)"/>
    <property type="match status" value="1"/>
</dbReference>
<accession>A0A7V0T7G6</accession>
<dbReference type="GO" id="GO:0008360">
    <property type="term" value="P:regulation of cell shape"/>
    <property type="evidence" value="ECO:0007669"/>
    <property type="project" value="UniProtKB-KW"/>
</dbReference>
<dbReference type="InterPro" id="IPR009019">
    <property type="entry name" value="KH_sf_prok-type"/>
</dbReference>
<name>A0A7V0T7G6_UNCW3</name>
<comment type="similarity">
    <text evidence="3">Belongs to the KhpA RNA-binding protein family.</text>
</comment>
<protein>
    <recommendedName>
        <fullName evidence="3">RNA-binding protein KhpA</fullName>
    </recommendedName>
    <alternativeName>
        <fullName evidence="3">KH-domain protein A</fullName>
    </alternativeName>
</protein>
<dbReference type="GO" id="GO:0071555">
    <property type="term" value="P:cell wall organization"/>
    <property type="evidence" value="ECO:0007669"/>
    <property type="project" value="UniProtKB-KW"/>
</dbReference>
<dbReference type="InterPro" id="IPR015946">
    <property type="entry name" value="KH_dom-like_a/b"/>
</dbReference>
<dbReference type="CDD" id="cd22533">
    <property type="entry name" value="KH-II_YlqC-like"/>
    <property type="match status" value="1"/>
</dbReference>
<dbReference type="HAMAP" id="MF_00088">
    <property type="entry name" value="KhpA"/>
    <property type="match status" value="1"/>
</dbReference>
<dbReference type="Proteomes" id="UP000885672">
    <property type="component" value="Unassembled WGS sequence"/>
</dbReference>
<evidence type="ECO:0000256" key="2">
    <source>
        <dbReference type="ARBA" id="ARBA00022884"/>
    </source>
</evidence>
<evidence type="ECO:0000256" key="3">
    <source>
        <dbReference type="HAMAP-Rule" id="MF_00088"/>
    </source>
</evidence>
<evidence type="ECO:0000313" key="4">
    <source>
        <dbReference type="EMBL" id="HDR00241.1"/>
    </source>
</evidence>
<dbReference type="GO" id="GO:0005737">
    <property type="term" value="C:cytoplasm"/>
    <property type="evidence" value="ECO:0007669"/>
    <property type="project" value="UniProtKB-SubCell"/>
</dbReference>
<dbReference type="Pfam" id="PF13083">
    <property type="entry name" value="KH_KhpA-B"/>
    <property type="match status" value="1"/>
</dbReference>
<keyword evidence="2 3" id="KW-0694">RNA-binding</keyword>
<keyword evidence="3" id="KW-0133">Cell shape</keyword>
<comment type="subcellular location">
    <subcellularLocation>
        <location evidence="3">Cytoplasm</location>
    </subcellularLocation>
</comment>